<accession>A0A9W9CK00</accession>
<dbReference type="EMBL" id="JAPEUY010000014">
    <property type="protein sequence ID" value="KAJ4366227.1"/>
    <property type="molecule type" value="Genomic_DNA"/>
</dbReference>
<keyword evidence="4" id="KW-1185">Reference proteome</keyword>
<dbReference type="Proteomes" id="UP001140560">
    <property type="component" value="Unassembled WGS sequence"/>
</dbReference>
<protein>
    <submittedName>
        <fullName evidence="3">Uncharacterized protein</fullName>
    </submittedName>
</protein>
<keyword evidence="2" id="KW-0812">Transmembrane</keyword>
<gene>
    <name evidence="3" type="ORF">N0V83_007863</name>
</gene>
<feature type="region of interest" description="Disordered" evidence="1">
    <location>
        <begin position="316"/>
        <end position="339"/>
    </location>
</feature>
<dbReference type="OrthoDB" id="4734538at2759"/>
<dbReference type="AlphaFoldDB" id="A0A9W9CK00"/>
<comment type="caution">
    <text evidence="3">The sequence shown here is derived from an EMBL/GenBank/DDBJ whole genome shotgun (WGS) entry which is preliminary data.</text>
</comment>
<keyword evidence="2" id="KW-1133">Transmembrane helix</keyword>
<evidence type="ECO:0000313" key="4">
    <source>
        <dbReference type="Proteomes" id="UP001140560"/>
    </source>
</evidence>
<name>A0A9W9CK00_9PLEO</name>
<feature type="transmembrane region" description="Helical" evidence="2">
    <location>
        <begin position="204"/>
        <end position="225"/>
    </location>
</feature>
<proteinExistence type="predicted"/>
<evidence type="ECO:0000313" key="3">
    <source>
        <dbReference type="EMBL" id="KAJ4366227.1"/>
    </source>
</evidence>
<reference evidence="3" key="1">
    <citation type="submission" date="2022-10" db="EMBL/GenBank/DDBJ databases">
        <title>Tapping the CABI collections for fungal endophytes: first genome assemblies for Collariella, Neodidymelliopsis, Ascochyta clinopodiicola, Didymella pomorum, Didymosphaeria variabile, Neocosmospora piperis and Neocucurbitaria cava.</title>
        <authorList>
            <person name="Hill R."/>
        </authorList>
    </citation>
    <scope>NUCLEOTIDE SEQUENCE</scope>
    <source>
        <strain evidence="3">IMI 356814</strain>
    </source>
</reference>
<sequence length="339" mass="37518">MNTSDNGRSGKTQHSTAVKVRNKDKLAVWTDSYVFDSPTRTKATVVFAAIDGSIIGGDTETTKKVFKKQITSIACEIAVEFVDDILTVGMAPDAARAQLGSVAQLNNSKSLNELALWFAVSPVSNGASVDGAMPLYGDPLRKIPVRYTSTSEGSNQGWETEKIKHFISVSIGATALRASTSPEIKPVTMLSRTYTLKLDPSRPLLLLVLPTLMLLNASLLVLWHARLYGQTEIPYYQQAKLSEILTFSQSSDIRNAAELAWRNNKARSKNTSFNTSIWKRLRISLNKRKNTLDSQQVRYWPDEGAWALHAVKATSKERKKSRGQPLTGYELPGRQTELV</sequence>
<organism evidence="3 4">
    <name type="scientific">Neocucurbitaria cava</name>
    <dbReference type="NCBI Taxonomy" id="798079"/>
    <lineage>
        <taxon>Eukaryota</taxon>
        <taxon>Fungi</taxon>
        <taxon>Dikarya</taxon>
        <taxon>Ascomycota</taxon>
        <taxon>Pezizomycotina</taxon>
        <taxon>Dothideomycetes</taxon>
        <taxon>Pleosporomycetidae</taxon>
        <taxon>Pleosporales</taxon>
        <taxon>Pleosporineae</taxon>
        <taxon>Cucurbitariaceae</taxon>
        <taxon>Neocucurbitaria</taxon>
    </lineage>
</organism>
<keyword evidence="2" id="KW-0472">Membrane</keyword>
<evidence type="ECO:0000256" key="2">
    <source>
        <dbReference type="SAM" id="Phobius"/>
    </source>
</evidence>
<evidence type="ECO:0000256" key="1">
    <source>
        <dbReference type="SAM" id="MobiDB-lite"/>
    </source>
</evidence>